<protein>
    <submittedName>
        <fullName evidence="2">Variable surface protein</fullName>
    </submittedName>
</protein>
<gene>
    <name evidence="2" type="ORF">PGO_003255</name>
</gene>
<evidence type="ECO:0000313" key="3">
    <source>
        <dbReference type="Proteomes" id="UP000195521"/>
    </source>
</evidence>
<keyword evidence="1" id="KW-1133">Transmembrane helix</keyword>
<accession>A0A1Y1JPT8</accession>
<dbReference type="GeneID" id="39745299"/>
<sequence>MSETVSYKNIRFDIIFPECRIDFNKTITDWSNFNNIRAELYALCNDFLKTFVKYEQMHNFTLQTSCTGLGLFLYYIAYKNKSNASYKELACKYFNYKLQDMLKNYEFIDNDPKTGYNNLKQYWAKLTKNDTSFLDICNNVLHNLEASAFDIFKYFDKLYFFLPLIKNDNLCSENAGKFKGYVNNLKVYVSENNSIRTLLNNLIRDYNGRIHKSALCDNDLSLVEISVTESSEREISVPEISVPEISVPKSSPKGNGIKDNMMIQAIQIKHSGLSIGIWVGIVVFSSAILIMAYIIYKYTRNALFIRRRVKKLKKLLNINIENRNNVMGSSEEIYKNRINMQYKIAYV</sequence>
<name>A0A1Y1JPT8_PLAGO</name>
<dbReference type="RefSeq" id="XP_028547080.1">
    <property type="nucleotide sequence ID" value="XM_028691279.1"/>
</dbReference>
<dbReference type="Proteomes" id="UP000195521">
    <property type="component" value="Unassembled WGS sequence"/>
</dbReference>
<organism evidence="2 3">
    <name type="scientific">Plasmodium gonderi</name>
    <dbReference type="NCBI Taxonomy" id="77519"/>
    <lineage>
        <taxon>Eukaryota</taxon>
        <taxon>Sar</taxon>
        <taxon>Alveolata</taxon>
        <taxon>Apicomplexa</taxon>
        <taxon>Aconoidasida</taxon>
        <taxon>Haemosporida</taxon>
        <taxon>Plasmodiidae</taxon>
        <taxon>Plasmodium</taxon>
        <taxon>Plasmodium (Plasmodium)</taxon>
    </lineage>
</organism>
<reference evidence="3" key="1">
    <citation type="submission" date="2017-04" db="EMBL/GenBank/DDBJ databases">
        <title>Plasmodium gonderi genome.</title>
        <authorList>
            <person name="Arisue N."/>
            <person name="Honma H."/>
            <person name="Kawai S."/>
            <person name="Tougan T."/>
            <person name="Tanabe K."/>
            <person name="Horii T."/>
        </authorList>
    </citation>
    <scope>NUCLEOTIDE SEQUENCE [LARGE SCALE GENOMIC DNA]</scope>
    <source>
        <strain evidence="3">ATCC 30045</strain>
    </source>
</reference>
<keyword evidence="1" id="KW-0812">Transmembrane</keyword>
<proteinExistence type="predicted"/>
<keyword evidence="1" id="KW-0472">Membrane</keyword>
<feature type="transmembrane region" description="Helical" evidence="1">
    <location>
        <begin position="275"/>
        <end position="296"/>
    </location>
</feature>
<comment type="caution">
    <text evidence="2">The sequence shown here is derived from an EMBL/GenBank/DDBJ whole genome shotgun (WGS) entry which is preliminary data.</text>
</comment>
<dbReference type="EMBL" id="BDQF01000355">
    <property type="protein sequence ID" value="GAW84491.1"/>
    <property type="molecule type" value="Genomic_DNA"/>
</dbReference>
<keyword evidence="3" id="KW-1185">Reference proteome</keyword>
<dbReference type="AlphaFoldDB" id="A0A1Y1JPT8"/>
<evidence type="ECO:0000313" key="2">
    <source>
        <dbReference type="EMBL" id="GAW84491.1"/>
    </source>
</evidence>
<evidence type="ECO:0000256" key="1">
    <source>
        <dbReference type="SAM" id="Phobius"/>
    </source>
</evidence>
<dbReference type="OrthoDB" id="10602792at2759"/>